<dbReference type="Gene3D" id="3.30.565.10">
    <property type="entry name" value="Histidine kinase-like ATPase, C-terminal domain"/>
    <property type="match status" value="1"/>
</dbReference>
<dbReference type="InterPro" id="IPR003594">
    <property type="entry name" value="HATPase_dom"/>
</dbReference>
<dbReference type="AlphaFoldDB" id="A0A940WL00"/>
<accession>A0A940WL00</accession>
<dbReference type="PROSITE" id="PS50109">
    <property type="entry name" value="HIS_KIN"/>
    <property type="match status" value="1"/>
</dbReference>
<evidence type="ECO:0000256" key="2">
    <source>
        <dbReference type="ARBA" id="ARBA00004236"/>
    </source>
</evidence>
<comment type="catalytic activity">
    <reaction evidence="1">
        <text>ATP + protein L-histidine = ADP + protein N-phospho-L-histidine.</text>
        <dbReference type="EC" id="2.7.13.3"/>
    </reaction>
</comment>
<dbReference type="PANTHER" id="PTHR45436">
    <property type="entry name" value="SENSOR HISTIDINE KINASE YKOH"/>
    <property type="match status" value="1"/>
</dbReference>
<evidence type="ECO:0000256" key="4">
    <source>
        <dbReference type="ARBA" id="ARBA00022553"/>
    </source>
</evidence>
<evidence type="ECO:0000256" key="7">
    <source>
        <dbReference type="ARBA" id="ARBA00022777"/>
    </source>
</evidence>
<sequence>MFLLVPSGIAAATISRARLTGMEWRHARKQAALTAADVRTGLSINPIIPKVPGIALVQVVAIDGHVLAASPSARTLPVLSTLRPTPERPQLDVQACHPDPTGCLRLSAVLAGPSRGSPVVYAAGRAPGLVSTGFFDTFFAVQVAILIALTAWTTWQVTGRTLRPVESISRELGEINIGDLSSRVSEPPGDDEIARLARTVNATLDRLAVSRGSLERMLDRQRRFASDASHELRTPLAGLRAQLEEAQLHPAESDVPAVLKSALSDVDRLQSISTDLLLLARLGAATSEELLLIDLAELVRAEVTRGASACRRTYLNLEPGVRVRALPAHLHRVLGNLLDNARRHARTGVWIDVRLLGHLAELVVTDDGDGIPPDHRDLVFNRFTRLDTARSRTHGGTGLGLAIASEIAQVYGGTLCVADSPAGGARFVLRLPAACD</sequence>
<evidence type="ECO:0000259" key="11">
    <source>
        <dbReference type="PROSITE" id="PS50109"/>
    </source>
</evidence>
<feature type="domain" description="HAMP" evidence="12">
    <location>
        <begin position="159"/>
        <end position="212"/>
    </location>
</feature>
<dbReference type="SMART" id="SM00388">
    <property type="entry name" value="HisKA"/>
    <property type="match status" value="1"/>
</dbReference>
<evidence type="ECO:0000256" key="9">
    <source>
        <dbReference type="ARBA" id="ARBA00023012"/>
    </source>
</evidence>
<protein>
    <recommendedName>
        <fullName evidence="3">histidine kinase</fullName>
        <ecNumber evidence="3">2.7.13.3</ecNumber>
    </recommendedName>
</protein>
<dbReference type="Pfam" id="PF00512">
    <property type="entry name" value="HisKA"/>
    <property type="match status" value="1"/>
</dbReference>
<dbReference type="InterPro" id="IPR050428">
    <property type="entry name" value="TCS_sensor_his_kinase"/>
</dbReference>
<dbReference type="InterPro" id="IPR003660">
    <property type="entry name" value="HAMP_dom"/>
</dbReference>
<dbReference type="EMBL" id="JAFCNB010000019">
    <property type="protein sequence ID" value="MBP2707446.1"/>
    <property type="molecule type" value="Genomic_DNA"/>
</dbReference>
<keyword evidence="8" id="KW-1133">Transmembrane helix</keyword>
<evidence type="ECO:0000259" key="12">
    <source>
        <dbReference type="PROSITE" id="PS50885"/>
    </source>
</evidence>
<evidence type="ECO:0000256" key="8">
    <source>
        <dbReference type="ARBA" id="ARBA00022989"/>
    </source>
</evidence>
<proteinExistence type="predicted"/>
<evidence type="ECO:0000313" key="14">
    <source>
        <dbReference type="Proteomes" id="UP000674234"/>
    </source>
</evidence>
<keyword evidence="5" id="KW-0808">Transferase</keyword>
<name>A0A940WL00_9ACTN</name>
<dbReference type="PROSITE" id="PS50885">
    <property type="entry name" value="HAMP"/>
    <property type="match status" value="1"/>
</dbReference>
<dbReference type="SUPFAM" id="SSF55874">
    <property type="entry name" value="ATPase domain of HSP90 chaperone/DNA topoisomerase II/histidine kinase"/>
    <property type="match status" value="1"/>
</dbReference>
<dbReference type="SUPFAM" id="SSF47384">
    <property type="entry name" value="Homodimeric domain of signal transducing histidine kinase"/>
    <property type="match status" value="1"/>
</dbReference>
<keyword evidence="6" id="KW-0812">Transmembrane</keyword>
<dbReference type="Pfam" id="PF00672">
    <property type="entry name" value="HAMP"/>
    <property type="match status" value="1"/>
</dbReference>
<dbReference type="RefSeq" id="WP_210158705.1">
    <property type="nucleotide sequence ID" value="NZ_JAFCNB010000019.1"/>
</dbReference>
<keyword evidence="7 13" id="KW-0418">Kinase</keyword>
<reference evidence="13" key="1">
    <citation type="submission" date="2021-02" db="EMBL/GenBank/DDBJ databases">
        <title>Draft genome sequence of Microbispora sp. RL4-1S isolated from rice leaves in Thailand.</title>
        <authorList>
            <person name="Muangham S."/>
            <person name="Duangmal K."/>
        </authorList>
    </citation>
    <scope>NUCLEOTIDE SEQUENCE</scope>
    <source>
        <strain evidence="13">RL4-1S</strain>
    </source>
</reference>
<evidence type="ECO:0000256" key="3">
    <source>
        <dbReference type="ARBA" id="ARBA00012438"/>
    </source>
</evidence>
<dbReference type="Pfam" id="PF02518">
    <property type="entry name" value="HATPase_c"/>
    <property type="match status" value="1"/>
</dbReference>
<dbReference type="GO" id="GO:0005886">
    <property type="term" value="C:plasma membrane"/>
    <property type="evidence" value="ECO:0007669"/>
    <property type="project" value="UniProtKB-SubCell"/>
</dbReference>
<dbReference type="SUPFAM" id="SSF158472">
    <property type="entry name" value="HAMP domain-like"/>
    <property type="match status" value="1"/>
</dbReference>
<dbReference type="PRINTS" id="PR00344">
    <property type="entry name" value="BCTRLSENSOR"/>
</dbReference>
<dbReference type="GO" id="GO:0000155">
    <property type="term" value="F:phosphorelay sensor kinase activity"/>
    <property type="evidence" value="ECO:0007669"/>
    <property type="project" value="InterPro"/>
</dbReference>
<evidence type="ECO:0000256" key="5">
    <source>
        <dbReference type="ARBA" id="ARBA00022679"/>
    </source>
</evidence>
<comment type="caution">
    <text evidence="13">The sequence shown here is derived from an EMBL/GenBank/DDBJ whole genome shotgun (WGS) entry which is preliminary data.</text>
</comment>
<evidence type="ECO:0000256" key="6">
    <source>
        <dbReference type="ARBA" id="ARBA00022692"/>
    </source>
</evidence>
<keyword evidence="14" id="KW-1185">Reference proteome</keyword>
<feature type="domain" description="Histidine kinase" evidence="11">
    <location>
        <begin position="227"/>
        <end position="435"/>
    </location>
</feature>
<dbReference type="InterPro" id="IPR004358">
    <property type="entry name" value="Sig_transdc_His_kin-like_C"/>
</dbReference>
<dbReference type="Gene3D" id="1.10.287.130">
    <property type="match status" value="1"/>
</dbReference>
<dbReference type="CDD" id="cd00075">
    <property type="entry name" value="HATPase"/>
    <property type="match status" value="1"/>
</dbReference>
<dbReference type="PANTHER" id="PTHR45436:SF5">
    <property type="entry name" value="SENSOR HISTIDINE KINASE TRCS"/>
    <property type="match status" value="1"/>
</dbReference>
<dbReference type="InterPro" id="IPR036890">
    <property type="entry name" value="HATPase_C_sf"/>
</dbReference>
<dbReference type="SMART" id="SM00304">
    <property type="entry name" value="HAMP"/>
    <property type="match status" value="1"/>
</dbReference>
<dbReference type="SMART" id="SM00387">
    <property type="entry name" value="HATPase_c"/>
    <property type="match status" value="1"/>
</dbReference>
<evidence type="ECO:0000256" key="10">
    <source>
        <dbReference type="ARBA" id="ARBA00023136"/>
    </source>
</evidence>
<keyword evidence="9" id="KW-0902">Two-component regulatory system</keyword>
<dbReference type="InterPro" id="IPR005467">
    <property type="entry name" value="His_kinase_dom"/>
</dbReference>
<dbReference type="InterPro" id="IPR003661">
    <property type="entry name" value="HisK_dim/P_dom"/>
</dbReference>
<gene>
    <name evidence="13" type="ORF">JOL79_27040</name>
</gene>
<evidence type="ECO:0000313" key="13">
    <source>
        <dbReference type="EMBL" id="MBP2707446.1"/>
    </source>
</evidence>
<keyword evidence="10" id="KW-0472">Membrane</keyword>
<dbReference type="Proteomes" id="UP000674234">
    <property type="component" value="Unassembled WGS sequence"/>
</dbReference>
<dbReference type="CDD" id="cd06225">
    <property type="entry name" value="HAMP"/>
    <property type="match status" value="1"/>
</dbReference>
<dbReference type="EC" id="2.7.13.3" evidence="3"/>
<comment type="subcellular location">
    <subcellularLocation>
        <location evidence="2">Cell membrane</location>
    </subcellularLocation>
</comment>
<dbReference type="CDD" id="cd00082">
    <property type="entry name" value="HisKA"/>
    <property type="match status" value="1"/>
</dbReference>
<dbReference type="InterPro" id="IPR036097">
    <property type="entry name" value="HisK_dim/P_sf"/>
</dbReference>
<organism evidence="13 14">
    <name type="scientific">Microbispora oryzae</name>
    <dbReference type="NCBI Taxonomy" id="2806554"/>
    <lineage>
        <taxon>Bacteria</taxon>
        <taxon>Bacillati</taxon>
        <taxon>Actinomycetota</taxon>
        <taxon>Actinomycetes</taxon>
        <taxon>Streptosporangiales</taxon>
        <taxon>Streptosporangiaceae</taxon>
        <taxon>Microbispora</taxon>
    </lineage>
</organism>
<evidence type="ECO:0000256" key="1">
    <source>
        <dbReference type="ARBA" id="ARBA00000085"/>
    </source>
</evidence>
<keyword evidence="4" id="KW-0597">Phosphoprotein</keyword>
<dbReference type="Gene3D" id="6.10.340.10">
    <property type="match status" value="1"/>
</dbReference>